<evidence type="ECO:0000313" key="5">
    <source>
        <dbReference type="EMBL" id="OLL23902.1"/>
    </source>
</evidence>
<dbReference type="GO" id="GO:0071949">
    <property type="term" value="F:FAD binding"/>
    <property type="evidence" value="ECO:0007669"/>
    <property type="project" value="InterPro"/>
</dbReference>
<dbReference type="PANTHER" id="PTHR11530">
    <property type="entry name" value="D-AMINO ACID OXIDASE"/>
    <property type="match status" value="1"/>
</dbReference>
<dbReference type="GO" id="GO:0019478">
    <property type="term" value="P:D-amino acid catabolic process"/>
    <property type="evidence" value="ECO:0007669"/>
    <property type="project" value="TreeGrafter"/>
</dbReference>
<organism evidence="5 6">
    <name type="scientific">Neolecta irregularis (strain DAH-3)</name>
    <dbReference type="NCBI Taxonomy" id="1198029"/>
    <lineage>
        <taxon>Eukaryota</taxon>
        <taxon>Fungi</taxon>
        <taxon>Dikarya</taxon>
        <taxon>Ascomycota</taxon>
        <taxon>Taphrinomycotina</taxon>
        <taxon>Neolectales</taxon>
        <taxon>Neolectaceae</taxon>
        <taxon>Neolecta</taxon>
    </lineage>
</organism>
<sequence length="118" mass="12744">MRPQSNHLYRDTKVNTSLAESIMKRAAAFVPELLTNGLPPEKGGFDVISHNVGFRPSRKGGIRLEAEDKSLKVSGKSKVLPLYHAYGASGAGYQCSYGVAQDVVSLIVNRLSLSAKPK</sequence>
<dbReference type="STRING" id="1198029.A0A1U7LMY0"/>
<evidence type="ECO:0000256" key="2">
    <source>
        <dbReference type="ARBA" id="ARBA00022630"/>
    </source>
</evidence>
<gene>
    <name evidence="5" type="ORF">NEOLI_002542</name>
</gene>
<keyword evidence="4" id="KW-0560">Oxidoreductase</keyword>
<evidence type="ECO:0000256" key="1">
    <source>
        <dbReference type="ARBA" id="ARBA00001974"/>
    </source>
</evidence>
<evidence type="ECO:0000313" key="6">
    <source>
        <dbReference type="Proteomes" id="UP000186594"/>
    </source>
</evidence>
<keyword evidence="2" id="KW-0285">Flavoprotein</keyword>
<proteinExistence type="predicted"/>
<dbReference type="Proteomes" id="UP000186594">
    <property type="component" value="Unassembled WGS sequence"/>
</dbReference>
<name>A0A1U7LMY0_NEOID</name>
<dbReference type="EMBL" id="LXFE01001113">
    <property type="protein sequence ID" value="OLL23902.1"/>
    <property type="molecule type" value="Genomic_DNA"/>
</dbReference>
<protein>
    <submittedName>
        <fullName evidence="5">D-amino-acid oxidase</fullName>
    </submittedName>
</protein>
<dbReference type="InterPro" id="IPR023209">
    <property type="entry name" value="DAO"/>
</dbReference>
<accession>A0A1U7LMY0</accession>
<evidence type="ECO:0000256" key="4">
    <source>
        <dbReference type="ARBA" id="ARBA00023002"/>
    </source>
</evidence>
<reference evidence="5 6" key="1">
    <citation type="submission" date="2016-04" db="EMBL/GenBank/DDBJ databases">
        <title>Evolutionary innovation and constraint leading to complex multicellularity in the Ascomycota.</title>
        <authorList>
            <person name="Cisse O."/>
            <person name="Nguyen A."/>
            <person name="Hewitt D.A."/>
            <person name="Jedd G."/>
            <person name="Stajich J.E."/>
        </authorList>
    </citation>
    <scope>NUCLEOTIDE SEQUENCE [LARGE SCALE GENOMIC DNA]</scope>
    <source>
        <strain evidence="5 6">DAH-3</strain>
    </source>
</reference>
<comment type="cofactor">
    <cofactor evidence="1">
        <name>FAD</name>
        <dbReference type="ChEBI" id="CHEBI:57692"/>
    </cofactor>
</comment>
<dbReference type="GO" id="GO:0003884">
    <property type="term" value="F:D-amino-acid oxidase activity"/>
    <property type="evidence" value="ECO:0007669"/>
    <property type="project" value="InterPro"/>
</dbReference>
<dbReference type="GO" id="GO:0005737">
    <property type="term" value="C:cytoplasm"/>
    <property type="evidence" value="ECO:0007669"/>
    <property type="project" value="TreeGrafter"/>
</dbReference>
<comment type="caution">
    <text evidence="5">The sequence shown here is derived from an EMBL/GenBank/DDBJ whole genome shotgun (WGS) entry which is preliminary data.</text>
</comment>
<dbReference type="Gene3D" id="3.40.50.720">
    <property type="entry name" value="NAD(P)-binding Rossmann-like Domain"/>
    <property type="match status" value="1"/>
</dbReference>
<keyword evidence="3" id="KW-0274">FAD</keyword>
<keyword evidence="6" id="KW-1185">Reference proteome</keyword>
<evidence type="ECO:0000256" key="3">
    <source>
        <dbReference type="ARBA" id="ARBA00022827"/>
    </source>
</evidence>
<dbReference type="AlphaFoldDB" id="A0A1U7LMY0"/>
<dbReference type="OrthoDB" id="2015447at2759"/>
<dbReference type="PANTHER" id="PTHR11530:SF11">
    <property type="entry name" value="D-ASPARTATE OXIDASE"/>
    <property type="match status" value="1"/>
</dbReference>